<proteinExistence type="predicted"/>
<dbReference type="SUPFAM" id="SSF55979">
    <property type="entry name" value="DNA clamp"/>
    <property type="match status" value="1"/>
</dbReference>
<comment type="caution">
    <text evidence="1">The sequence shown here is derived from an EMBL/GenBank/DDBJ whole genome shotgun (WGS) entry which is preliminary data.</text>
</comment>
<dbReference type="Gene3D" id="3.70.10.10">
    <property type="match status" value="1"/>
</dbReference>
<feature type="non-terminal residue" evidence="1">
    <location>
        <position position="1"/>
    </location>
</feature>
<sequence>KFILDALPVMGSEKINFKLAGELSPGIICPKNQKDYLYIIMPLRTEE</sequence>
<organism evidence="1">
    <name type="scientific">marine sediment metagenome</name>
    <dbReference type="NCBI Taxonomy" id="412755"/>
    <lineage>
        <taxon>unclassified sequences</taxon>
        <taxon>metagenomes</taxon>
        <taxon>ecological metagenomes</taxon>
    </lineage>
</organism>
<dbReference type="EMBL" id="BARS01020238">
    <property type="protein sequence ID" value="GAG04986.1"/>
    <property type="molecule type" value="Genomic_DNA"/>
</dbReference>
<gene>
    <name evidence="1" type="ORF">S01H1_32669</name>
</gene>
<dbReference type="InterPro" id="IPR046938">
    <property type="entry name" value="DNA_clamp_sf"/>
</dbReference>
<evidence type="ECO:0000313" key="1">
    <source>
        <dbReference type="EMBL" id="GAG04986.1"/>
    </source>
</evidence>
<accession>X0VWX1</accession>
<name>X0VWX1_9ZZZZ</name>
<dbReference type="AlphaFoldDB" id="X0VWX1"/>
<protein>
    <submittedName>
        <fullName evidence="1">Uncharacterized protein</fullName>
    </submittedName>
</protein>
<reference evidence="1" key="1">
    <citation type="journal article" date="2014" name="Front. Microbiol.">
        <title>High frequency of phylogenetically diverse reductive dehalogenase-homologous genes in deep subseafloor sedimentary metagenomes.</title>
        <authorList>
            <person name="Kawai M."/>
            <person name="Futagami T."/>
            <person name="Toyoda A."/>
            <person name="Takaki Y."/>
            <person name="Nishi S."/>
            <person name="Hori S."/>
            <person name="Arai W."/>
            <person name="Tsubouchi T."/>
            <person name="Morono Y."/>
            <person name="Uchiyama I."/>
            <person name="Ito T."/>
            <person name="Fujiyama A."/>
            <person name="Inagaki F."/>
            <person name="Takami H."/>
        </authorList>
    </citation>
    <scope>NUCLEOTIDE SEQUENCE</scope>
    <source>
        <strain evidence="1">Expedition CK06-06</strain>
    </source>
</reference>